<comment type="caution">
    <text evidence="2">The sequence shown here is derived from an EMBL/GenBank/DDBJ whole genome shotgun (WGS) entry which is preliminary data.</text>
</comment>
<feature type="compositionally biased region" description="Basic and acidic residues" evidence="1">
    <location>
        <begin position="1"/>
        <end position="10"/>
    </location>
</feature>
<organism evidence="2 3">
    <name type="scientific">Capronia epimyces CBS 606.96</name>
    <dbReference type="NCBI Taxonomy" id="1182542"/>
    <lineage>
        <taxon>Eukaryota</taxon>
        <taxon>Fungi</taxon>
        <taxon>Dikarya</taxon>
        <taxon>Ascomycota</taxon>
        <taxon>Pezizomycotina</taxon>
        <taxon>Eurotiomycetes</taxon>
        <taxon>Chaetothyriomycetidae</taxon>
        <taxon>Chaetothyriales</taxon>
        <taxon>Herpotrichiellaceae</taxon>
        <taxon>Capronia</taxon>
    </lineage>
</organism>
<feature type="compositionally biased region" description="Polar residues" evidence="1">
    <location>
        <begin position="31"/>
        <end position="46"/>
    </location>
</feature>
<dbReference type="RefSeq" id="XP_007734424.1">
    <property type="nucleotide sequence ID" value="XM_007736234.1"/>
</dbReference>
<feature type="compositionally biased region" description="Pro residues" evidence="1">
    <location>
        <begin position="74"/>
        <end position="84"/>
    </location>
</feature>
<dbReference type="AlphaFoldDB" id="W9XZ95"/>
<name>W9XZ95_9EURO</name>
<evidence type="ECO:0000313" key="2">
    <source>
        <dbReference type="EMBL" id="EXJ82301.1"/>
    </source>
</evidence>
<protein>
    <submittedName>
        <fullName evidence="2">Uncharacterized protein</fullName>
    </submittedName>
</protein>
<sequence>MKRHKTDSGDPKCQAPPKKSKLPSSPHGSPRFTTWTAAGRGATSSEDPTDADGEESDDVDEDEPMGDAEEAQPAPTPTVSPPMSPRLAAYVNNPYFKRGTPSTPTPGVATWGETFRRTTTSTSASAPASLYPAVASMDEGSVSASFYGFKDPLCLVPGRDVILYGFKDTLCLVPDPDVRFYGTYKFGPLDSTPHWTNIFRAHFNLGEASVPADESGNPGDNLRILGGIGQRHGVIGRRPGGI</sequence>
<evidence type="ECO:0000256" key="1">
    <source>
        <dbReference type="SAM" id="MobiDB-lite"/>
    </source>
</evidence>
<accession>W9XZ95</accession>
<dbReference type="EMBL" id="AMGY01000005">
    <property type="protein sequence ID" value="EXJ82301.1"/>
    <property type="molecule type" value="Genomic_DNA"/>
</dbReference>
<proteinExistence type="predicted"/>
<gene>
    <name evidence="2" type="ORF">A1O3_06114</name>
</gene>
<feature type="compositionally biased region" description="Acidic residues" evidence="1">
    <location>
        <begin position="47"/>
        <end position="70"/>
    </location>
</feature>
<dbReference type="HOGENOM" id="CLU_1147063_0_0_1"/>
<evidence type="ECO:0000313" key="3">
    <source>
        <dbReference type="Proteomes" id="UP000019478"/>
    </source>
</evidence>
<dbReference type="Proteomes" id="UP000019478">
    <property type="component" value="Unassembled WGS sequence"/>
</dbReference>
<dbReference type="GeneID" id="19170224"/>
<keyword evidence="3" id="KW-1185">Reference proteome</keyword>
<reference evidence="2 3" key="1">
    <citation type="submission" date="2013-03" db="EMBL/GenBank/DDBJ databases">
        <title>The Genome Sequence of Capronia epimyces CBS 606.96.</title>
        <authorList>
            <consortium name="The Broad Institute Genomics Platform"/>
            <person name="Cuomo C."/>
            <person name="de Hoog S."/>
            <person name="Gorbushina A."/>
            <person name="Walker B."/>
            <person name="Young S.K."/>
            <person name="Zeng Q."/>
            <person name="Gargeya S."/>
            <person name="Fitzgerald M."/>
            <person name="Haas B."/>
            <person name="Abouelleil A."/>
            <person name="Allen A.W."/>
            <person name="Alvarado L."/>
            <person name="Arachchi H.M."/>
            <person name="Berlin A.M."/>
            <person name="Chapman S.B."/>
            <person name="Gainer-Dewar J."/>
            <person name="Goldberg J."/>
            <person name="Griggs A."/>
            <person name="Gujja S."/>
            <person name="Hansen M."/>
            <person name="Howarth C."/>
            <person name="Imamovic A."/>
            <person name="Ireland A."/>
            <person name="Larimer J."/>
            <person name="McCowan C."/>
            <person name="Murphy C."/>
            <person name="Pearson M."/>
            <person name="Poon T.W."/>
            <person name="Priest M."/>
            <person name="Roberts A."/>
            <person name="Saif S."/>
            <person name="Shea T."/>
            <person name="Sisk P."/>
            <person name="Sykes S."/>
            <person name="Wortman J."/>
            <person name="Nusbaum C."/>
            <person name="Birren B."/>
        </authorList>
    </citation>
    <scope>NUCLEOTIDE SEQUENCE [LARGE SCALE GENOMIC DNA]</scope>
    <source>
        <strain evidence="2 3">CBS 606.96</strain>
    </source>
</reference>
<feature type="region of interest" description="Disordered" evidence="1">
    <location>
        <begin position="1"/>
        <end position="86"/>
    </location>
</feature>